<keyword evidence="2" id="KW-0548">Nucleotidyltransferase</keyword>
<dbReference type="Pfam" id="PF13966">
    <property type="entry name" value="zf-RVT"/>
    <property type="match status" value="1"/>
</dbReference>
<dbReference type="AlphaFoldDB" id="A0A2U1NU05"/>
<sequence length="270" mass="31721">MWYDNWSDMGPLIQYLTHRDIYDARIPMNVKVGDMIHNGKLKWPQDWYDKFPLITSMDDPNFQNEANDTVVWMSKNGEKVKFSVKTATCDLCTEYPKRMSNQDKMTRWGLHIVNRCPLCHNDNEDIQHLFFKCIYSSEVWSKAKEMADIKCDESNWHELIGRLAGVFGYGYTTVNELHSIGFYQLDLYNSLSKSLGMSKYGSVYSEPTYLHRTKYGTCRRLDMQITHDNVDKDPLIYAFYGYKVNICSFKMAQEVGLSSYSIERNKNRWS</sequence>
<dbReference type="OrthoDB" id="1748554at2759"/>
<dbReference type="GO" id="GO:0003964">
    <property type="term" value="F:RNA-directed DNA polymerase activity"/>
    <property type="evidence" value="ECO:0007669"/>
    <property type="project" value="UniProtKB-KW"/>
</dbReference>
<reference evidence="2 3" key="1">
    <citation type="journal article" date="2018" name="Mol. Plant">
        <title>The genome of Artemisia annua provides insight into the evolution of Asteraceae family and artemisinin biosynthesis.</title>
        <authorList>
            <person name="Shen Q."/>
            <person name="Zhang L."/>
            <person name="Liao Z."/>
            <person name="Wang S."/>
            <person name="Yan T."/>
            <person name="Shi P."/>
            <person name="Liu M."/>
            <person name="Fu X."/>
            <person name="Pan Q."/>
            <person name="Wang Y."/>
            <person name="Lv Z."/>
            <person name="Lu X."/>
            <person name="Zhang F."/>
            <person name="Jiang W."/>
            <person name="Ma Y."/>
            <person name="Chen M."/>
            <person name="Hao X."/>
            <person name="Li L."/>
            <person name="Tang Y."/>
            <person name="Lv G."/>
            <person name="Zhou Y."/>
            <person name="Sun X."/>
            <person name="Brodelius P.E."/>
            <person name="Rose J.K.C."/>
            <person name="Tang K."/>
        </authorList>
    </citation>
    <scope>NUCLEOTIDE SEQUENCE [LARGE SCALE GENOMIC DNA]</scope>
    <source>
        <strain evidence="3">cv. Huhao1</strain>
        <tissue evidence="2">Leaf</tissue>
    </source>
</reference>
<keyword evidence="2" id="KW-0808">Transferase</keyword>
<keyword evidence="2" id="KW-0695">RNA-directed DNA polymerase</keyword>
<dbReference type="InterPro" id="IPR026960">
    <property type="entry name" value="RVT-Znf"/>
</dbReference>
<evidence type="ECO:0000259" key="1">
    <source>
        <dbReference type="Pfam" id="PF13966"/>
    </source>
</evidence>
<evidence type="ECO:0000313" key="3">
    <source>
        <dbReference type="Proteomes" id="UP000245207"/>
    </source>
</evidence>
<keyword evidence="3" id="KW-1185">Reference proteome</keyword>
<evidence type="ECO:0000313" key="2">
    <source>
        <dbReference type="EMBL" id="PWA76958.1"/>
    </source>
</evidence>
<name>A0A2U1NU05_ARTAN</name>
<dbReference type="Proteomes" id="UP000245207">
    <property type="component" value="Unassembled WGS sequence"/>
</dbReference>
<dbReference type="EMBL" id="PKPP01002196">
    <property type="protein sequence ID" value="PWA76958.1"/>
    <property type="molecule type" value="Genomic_DNA"/>
</dbReference>
<feature type="domain" description="Reverse transcriptase zinc-binding" evidence="1">
    <location>
        <begin position="67"/>
        <end position="140"/>
    </location>
</feature>
<accession>A0A2U1NU05</accession>
<protein>
    <submittedName>
        <fullName evidence="2">Reverse transcriptase zinc-binding domain-containing protein</fullName>
    </submittedName>
</protein>
<gene>
    <name evidence="2" type="ORF">CTI12_AA224640</name>
</gene>
<proteinExistence type="predicted"/>
<organism evidence="2 3">
    <name type="scientific">Artemisia annua</name>
    <name type="common">Sweet wormwood</name>
    <dbReference type="NCBI Taxonomy" id="35608"/>
    <lineage>
        <taxon>Eukaryota</taxon>
        <taxon>Viridiplantae</taxon>
        <taxon>Streptophyta</taxon>
        <taxon>Embryophyta</taxon>
        <taxon>Tracheophyta</taxon>
        <taxon>Spermatophyta</taxon>
        <taxon>Magnoliopsida</taxon>
        <taxon>eudicotyledons</taxon>
        <taxon>Gunneridae</taxon>
        <taxon>Pentapetalae</taxon>
        <taxon>asterids</taxon>
        <taxon>campanulids</taxon>
        <taxon>Asterales</taxon>
        <taxon>Asteraceae</taxon>
        <taxon>Asteroideae</taxon>
        <taxon>Anthemideae</taxon>
        <taxon>Artemisiinae</taxon>
        <taxon>Artemisia</taxon>
    </lineage>
</organism>
<comment type="caution">
    <text evidence="2">The sequence shown here is derived from an EMBL/GenBank/DDBJ whole genome shotgun (WGS) entry which is preliminary data.</text>
</comment>